<feature type="domain" description="TonB-dependent receptor-like beta-barrel" evidence="14">
    <location>
        <begin position="284"/>
        <end position="745"/>
    </location>
</feature>
<comment type="subcellular location">
    <subcellularLocation>
        <location evidence="1 11">Cell outer membrane</location>
        <topology evidence="1 11">Multi-pass membrane protein</topology>
    </subcellularLocation>
</comment>
<dbReference type="Gene3D" id="2.40.170.20">
    <property type="entry name" value="TonB-dependent receptor, beta-barrel domain"/>
    <property type="match status" value="1"/>
</dbReference>
<accession>A0A3S2UUL6</accession>
<keyword evidence="7" id="KW-0406">Ion transport</keyword>
<protein>
    <submittedName>
        <fullName evidence="16">TonB-dependent receptor</fullName>
    </submittedName>
</protein>
<dbReference type="Proteomes" id="UP000282837">
    <property type="component" value="Unassembled WGS sequence"/>
</dbReference>
<name>A0A3S2UUL6_9SPHN</name>
<evidence type="ECO:0000256" key="3">
    <source>
        <dbReference type="ARBA" id="ARBA00022452"/>
    </source>
</evidence>
<keyword evidence="3 11" id="KW-1134">Transmembrane beta strand</keyword>
<keyword evidence="13" id="KW-0732">Signal</keyword>
<dbReference type="PANTHER" id="PTHR32552">
    <property type="entry name" value="FERRICHROME IRON RECEPTOR-RELATED"/>
    <property type="match status" value="1"/>
</dbReference>
<evidence type="ECO:0000259" key="15">
    <source>
        <dbReference type="Pfam" id="PF07715"/>
    </source>
</evidence>
<evidence type="ECO:0000256" key="1">
    <source>
        <dbReference type="ARBA" id="ARBA00004571"/>
    </source>
</evidence>
<comment type="similarity">
    <text evidence="11 12">Belongs to the TonB-dependent receptor family.</text>
</comment>
<evidence type="ECO:0000256" key="7">
    <source>
        <dbReference type="ARBA" id="ARBA00023065"/>
    </source>
</evidence>
<evidence type="ECO:0000313" key="16">
    <source>
        <dbReference type="EMBL" id="RVU05429.1"/>
    </source>
</evidence>
<evidence type="ECO:0000256" key="5">
    <source>
        <dbReference type="ARBA" id="ARBA00022692"/>
    </source>
</evidence>
<keyword evidence="6" id="KW-0408">Iron</keyword>
<dbReference type="InterPro" id="IPR000531">
    <property type="entry name" value="Beta-barrel_TonB"/>
</dbReference>
<dbReference type="OrthoDB" id="9760333at2"/>
<dbReference type="Pfam" id="PF00593">
    <property type="entry name" value="TonB_dep_Rec_b-barrel"/>
    <property type="match status" value="1"/>
</dbReference>
<dbReference type="InterPro" id="IPR039426">
    <property type="entry name" value="TonB-dep_rcpt-like"/>
</dbReference>
<reference evidence="16 17" key="1">
    <citation type="submission" date="2019-01" db="EMBL/GenBank/DDBJ databases">
        <authorList>
            <person name="Chen W.-M."/>
        </authorList>
    </citation>
    <scope>NUCLEOTIDE SEQUENCE [LARGE SCALE GENOMIC DNA]</scope>
    <source>
        <strain evidence="16 17">FSY-9</strain>
    </source>
</reference>
<evidence type="ECO:0000256" key="11">
    <source>
        <dbReference type="PROSITE-ProRule" id="PRU01360"/>
    </source>
</evidence>
<dbReference type="InterPro" id="IPR036942">
    <property type="entry name" value="Beta-barrel_TonB_sf"/>
</dbReference>
<organism evidence="16 17">
    <name type="scientific">Novosphingobium umbonatum</name>
    <dbReference type="NCBI Taxonomy" id="1908524"/>
    <lineage>
        <taxon>Bacteria</taxon>
        <taxon>Pseudomonadati</taxon>
        <taxon>Pseudomonadota</taxon>
        <taxon>Alphaproteobacteria</taxon>
        <taxon>Sphingomonadales</taxon>
        <taxon>Sphingomonadaceae</taxon>
        <taxon>Novosphingobium</taxon>
    </lineage>
</organism>
<evidence type="ECO:0000256" key="2">
    <source>
        <dbReference type="ARBA" id="ARBA00022448"/>
    </source>
</evidence>
<keyword evidence="2 11" id="KW-0813">Transport</keyword>
<keyword evidence="9 11" id="KW-0472">Membrane</keyword>
<feature type="domain" description="TonB-dependent receptor plug" evidence="15">
    <location>
        <begin position="54"/>
        <end position="163"/>
    </location>
</feature>
<dbReference type="AlphaFoldDB" id="A0A3S2UUL6"/>
<dbReference type="PROSITE" id="PS52016">
    <property type="entry name" value="TONB_DEPENDENT_REC_3"/>
    <property type="match status" value="1"/>
</dbReference>
<keyword evidence="4" id="KW-0410">Iron transport</keyword>
<evidence type="ECO:0000256" key="12">
    <source>
        <dbReference type="RuleBase" id="RU003357"/>
    </source>
</evidence>
<dbReference type="Pfam" id="PF07715">
    <property type="entry name" value="Plug"/>
    <property type="match status" value="1"/>
</dbReference>
<evidence type="ECO:0000313" key="17">
    <source>
        <dbReference type="Proteomes" id="UP000282837"/>
    </source>
</evidence>
<feature type="chain" id="PRO_5018729294" evidence="13">
    <location>
        <begin position="32"/>
        <end position="789"/>
    </location>
</feature>
<keyword evidence="10 11" id="KW-0998">Cell outer membrane</keyword>
<keyword evidence="17" id="KW-1185">Reference proteome</keyword>
<dbReference type="GO" id="GO:0009279">
    <property type="term" value="C:cell outer membrane"/>
    <property type="evidence" value="ECO:0007669"/>
    <property type="project" value="UniProtKB-SubCell"/>
</dbReference>
<keyword evidence="8 12" id="KW-0798">TonB box</keyword>
<dbReference type="EMBL" id="SACO01000005">
    <property type="protein sequence ID" value="RVU05429.1"/>
    <property type="molecule type" value="Genomic_DNA"/>
</dbReference>
<evidence type="ECO:0000256" key="9">
    <source>
        <dbReference type="ARBA" id="ARBA00023136"/>
    </source>
</evidence>
<dbReference type="PANTHER" id="PTHR32552:SF81">
    <property type="entry name" value="TONB-DEPENDENT OUTER MEMBRANE RECEPTOR"/>
    <property type="match status" value="1"/>
</dbReference>
<dbReference type="SUPFAM" id="SSF56935">
    <property type="entry name" value="Porins"/>
    <property type="match status" value="1"/>
</dbReference>
<dbReference type="InterPro" id="IPR012910">
    <property type="entry name" value="Plug_dom"/>
</dbReference>
<sequence length="789" mass="84489">MHKFISPIARLSASCAGVALAIPVMSAPAMAQNAATPKDIAEIIVTAQKRPEKLQDIAVAAAVLSQAAVAQAHVTDLSDINRVVPSVEIKGTFNGRVPYGMRGISTNANEGAIGLTSGVSIQMDGVPVPADSFAANTITDVAQLEVLKGPQATLGGRTASAGVINFVTFGPTAKAHYALDVTGTEDGEHRVSLRASGPISDTLSYSLAGYESRTPYPVTNIKTGVKSKADSFGVRGKLKFESGDFDATLMGHYALSKSRGNNFIYQYLTPGALLLGAPPLSQSVLFPGFTIAYGNTKYSSPVNMGSRYEDRDGSLVMNYHMGDFTLTSTTSHFYEKQFQTQDLFGTDIYFFNVLTGGMAPAFDNMQSNAGFVRQTTQEFKLASDSSKAFSYILGAFYSNTNVTGDGLRTFVGFPAAQRNISTTKNYAIYAHATEKFTDKIWAVGGLRYNWDKIGWNLAQYFDPTKAQYGSGNFGAGGFAWNASDSSSALVGDFALQYHPAERVMAYASYTRGYKPNAFNTAHTFSVSQAAALAAPTVAANASDLSFTKATKQEHIDSFELGLKSSLLDRHLTLNLAAFYTNYQNYQAQVFDNSKLVGVLVLANAGARTQGIEADATYVKGNSRISLSAALIDAKFKNFKGANCYALQTVAQGCVADASGNYSQDLSGKPMPASPKFKASASITQTVPLEKFDVLLGSNLNYRSSTVLQANQNPYTRQSAFALLDLSVGFQTKDEVASLTFFVNNVTNRFYLTNAEDFFSGPFAGTANAVIGQPARDSHRYAGARLSVKI</sequence>
<dbReference type="RefSeq" id="WP_127708572.1">
    <property type="nucleotide sequence ID" value="NZ_SACO01000005.1"/>
</dbReference>
<evidence type="ECO:0000256" key="6">
    <source>
        <dbReference type="ARBA" id="ARBA00023004"/>
    </source>
</evidence>
<proteinExistence type="inferred from homology"/>
<comment type="caution">
    <text evidence="16">The sequence shown here is derived from an EMBL/GenBank/DDBJ whole genome shotgun (WGS) entry which is preliminary data.</text>
</comment>
<evidence type="ECO:0000256" key="10">
    <source>
        <dbReference type="ARBA" id="ARBA00023237"/>
    </source>
</evidence>
<evidence type="ECO:0000256" key="8">
    <source>
        <dbReference type="ARBA" id="ARBA00023077"/>
    </source>
</evidence>
<keyword evidence="5 11" id="KW-0812">Transmembrane</keyword>
<keyword evidence="16" id="KW-0675">Receptor</keyword>
<evidence type="ECO:0000259" key="14">
    <source>
        <dbReference type="Pfam" id="PF00593"/>
    </source>
</evidence>
<evidence type="ECO:0000256" key="4">
    <source>
        <dbReference type="ARBA" id="ARBA00022496"/>
    </source>
</evidence>
<feature type="signal peptide" evidence="13">
    <location>
        <begin position="1"/>
        <end position="31"/>
    </location>
</feature>
<gene>
    <name evidence="16" type="ORF">EOE18_09010</name>
</gene>
<dbReference type="GO" id="GO:0006826">
    <property type="term" value="P:iron ion transport"/>
    <property type="evidence" value="ECO:0007669"/>
    <property type="project" value="UniProtKB-KW"/>
</dbReference>
<evidence type="ECO:0000256" key="13">
    <source>
        <dbReference type="SAM" id="SignalP"/>
    </source>
</evidence>